<dbReference type="VEuPathDB" id="FungiDB:L203_00410"/>
<dbReference type="OrthoDB" id="2573119at2759"/>
<gene>
    <name evidence="1" type="ORF">L203_100625</name>
</gene>
<evidence type="ECO:0000313" key="2">
    <source>
        <dbReference type="Proteomes" id="UP000094043"/>
    </source>
</evidence>
<protein>
    <submittedName>
        <fullName evidence="1">Uncharacterized protein</fullName>
    </submittedName>
</protein>
<reference evidence="1" key="2">
    <citation type="journal article" date="2022" name="Elife">
        <title>Obligate sexual reproduction of a homothallic fungus closely related to the Cryptococcus pathogenic species complex.</title>
        <authorList>
            <person name="Passer A.R."/>
            <person name="Clancey S.A."/>
            <person name="Shea T."/>
            <person name="David-Palma M."/>
            <person name="Averette A.F."/>
            <person name="Boekhout T."/>
            <person name="Porcel B.M."/>
            <person name="Nowrousian M."/>
            <person name="Cuomo C.A."/>
            <person name="Sun S."/>
            <person name="Heitman J."/>
            <person name="Coelho M.A."/>
        </authorList>
    </citation>
    <scope>NUCLEOTIDE SEQUENCE</scope>
    <source>
        <strain evidence="1">CBS 7841</strain>
    </source>
</reference>
<organism evidence="1 2">
    <name type="scientific">Cryptococcus depauperatus CBS 7841</name>
    <dbReference type="NCBI Taxonomy" id="1295531"/>
    <lineage>
        <taxon>Eukaryota</taxon>
        <taxon>Fungi</taxon>
        <taxon>Dikarya</taxon>
        <taxon>Basidiomycota</taxon>
        <taxon>Agaricomycotina</taxon>
        <taxon>Tremellomycetes</taxon>
        <taxon>Tremellales</taxon>
        <taxon>Cryptococcaceae</taxon>
        <taxon>Cryptococcus</taxon>
    </lineage>
</organism>
<dbReference type="Proteomes" id="UP000094043">
    <property type="component" value="Chromosome 1"/>
</dbReference>
<reference evidence="1" key="3">
    <citation type="submission" date="2024-01" db="EMBL/GenBank/DDBJ databases">
        <authorList>
            <person name="Coelho M.A."/>
            <person name="David-Palma M."/>
            <person name="Shea T."/>
            <person name="Sun S."/>
            <person name="Cuomo C.A."/>
            <person name="Heitman J."/>
        </authorList>
    </citation>
    <scope>NUCLEOTIDE SEQUENCE</scope>
    <source>
        <strain evidence="1">CBS 7841</strain>
    </source>
</reference>
<dbReference type="GeneID" id="91084840"/>
<evidence type="ECO:0000313" key="1">
    <source>
        <dbReference type="EMBL" id="WVN85479.1"/>
    </source>
</evidence>
<dbReference type="EMBL" id="CP143784">
    <property type="protein sequence ID" value="WVN85479.1"/>
    <property type="molecule type" value="Genomic_DNA"/>
</dbReference>
<dbReference type="RefSeq" id="XP_066066179.1">
    <property type="nucleotide sequence ID" value="XM_066210082.1"/>
</dbReference>
<sequence length="130" mass="14717">MSEKQHLLGSLSNNSSFLATSISVNGRHTQSYHSGRLRRRENGQGVGGSMVGDMKKGLRIKSDHRRPTRLKALMSFALILFIILTTIWIVRLSNRIKSLEGWNKVVFRLQKALGDRIVSMAEERQVGRDL</sequence>
<dbReference type="KEGG" id="cdep:91084840"/>
<reference evidence="1" key="1">
    <citation type="submission" date="2016-06" db="EMBL/GenBank/DDBJ databases">
        <authorList>
            <person name="Cuomo C."/>
            <person name="Litvintseva A."/>
            <person name="Heitman J."/>
            <person name="Chen Y."/>
            <person name="Sun S."/>
            <person name="Springer D."/>
            <person name="Dromer F."/>
            <person name="Young S."/>
            <person name="Zeng Q."/>
            <person name="Chapman S."/>
            <person name="Gujja S."/>
            <person name="Saif S."/>
            <person name="Birren B."/>
        </authorList>
    </citation>
    <scope>NUCLEOTIDE SEQUENCE</scope>
    <source>
        <strain evidence="1">CBS 7841</strain>
    </source>
</reference>
<proteinExistence type="predicted"/>
<accession>A0A1E3IZL1</accession>
<name>A0A1E3IZL1_9TREE</name>
<keyword evidence="2" id="KW-1185">Reference proteome</keyword>
<dbReference type="AlphaFoldDB" id="A0A1E3IZL1"/>